<dbReference type="InterPro" id="IPR000587">
    <property type="entry name" value="Creatinase_N"/>
</dbReference>
<dbReference type="SUPFAM" id="SSF55920">
    <property type="entry name" value="Creatinase/aminopeptidase"/>
    <property type="match status" value="1"/>
</dbReference>
<comment type="caution">
    <text evidence="4">The sequence shown here is derived from an EMBL/GenBank/DDBJ whole genome shotgun (WGS) entry which is preliminary data.</text>
</comment>
<gene>
    <name evidence="4" type="ORF">QO011_005685</name>
</gene>
<accession>A0ABU0JEF3</accession>
<evidence type="ECO:0000256" key="1">
    <source>
        <dbReference type="SAM" id="MobiDB-lite"/>
    </source>
</evidence>
<keyword evidence="5" id="KW-1185">Reference proteome</keyword>
<keyword evidence="4" id="KW-0645">Protease</keyword>
<evidence type="ECO:0000313" key="5">
    <source>
        <dbReference type="Proteomes" id="UP001242480"/>
    </source>
</evidence>
<feature type="region of interest" description="Disordered" evidence="1">
    <location>
        <begin position="1"/>
        <end position="32"/>
    </location>
</feature>
<dbReference type="RefSeq" id="WP_307279786.1">
    <property type="nucleotide sequence ID" value="NZ_JAUSVX010000013.1"/>
</dbReference>
<dbReference type="InterPro" id="IPR000994">
    <property type="entry name" value="Pept_M24"/>
</dbReference>
<dbReference type="InterPro" id="IPR029149">
    <property type="entry name" value="Creatin/AminoP/Spt16_N"/>
</dbReference>
<dbReference type="InterPro" id="IPR050659">
    <property type="entry name" value="Peptidase_M24B"/>
</dbReference>
<protein>
    <submittedName>
        <fullName evidence="4">Xaa-Pro aminopeptidase</fullName>
    </submittedName>
</protein>
<dbReference type="CDD" id="cd01066">
    <property type="entry name" value="APP_MetAP"/>
    <property type="match status" value="1"/>
</dbReference>
<evidence type="ECO:0000313" key="4">
    <source>
        <dbReference type="EMBL" id="MDQ0472655.1"/>
    </source>
</evidence>
<name>A0ABU0JEF3_9HYPH</name>
<dbReference type="SUPFAM" id="SSF53092">
    <property type="entry name" value="Creatinase/prolidase N-terminal domain"/>
    <property type="match status" value="1"/>
</dbReference>
<keyword evidence="4" id="KW-0378">Hydrolase</keyword>
<reference evidence="4 5" key="1">
    <citation type="submission" date="2023-07" db="EMBL/GenBank/DDBJ databases">
        <title>Genomic Encyclopedia of Type Strains, Phase IV (KMG-IV): sequencing the most valuable type-strain genomes for metagenomic binning, comparative biology and taxonomic classification.</title>
        <authorList>
            <person name="Goeker M."/>
        </authorList>
    </citation>
    <scope>NUCLEOTIDE SEQUENCE [LARGE SCALE GENOMIC DNA]</scope>
    <source>
        <strain evidence="4 5">DSM 19619</strain>
    </source>
</reference>
<dbReference type="Pfam" id="PF01321">
    <property type="entry name" value="Creatinase_N"/>
    <property type="match status" value="1"/>
</dbReference>
<dbReference type="EMBL" id="JAUSVX010000013">
    <property type="protein sequence ID" value="MDQ0472655.1"/>
    <property type="molecule type" value="Genomic_DNA"/>
</dbReference>
<evidence type="ECO:0000259" key="2">
    <source>
        <dbReference type="Pfam" id="PF00557"/>
    </source>
</evidence>
<dbReference type="Gene3D" id="3.90.230.10">
    <property type="entry name" value="Creatinase/methionine aminopeptidase superfamily"/>
    <property type="match status" value="1"/>
</dbReference>
<proteinExistence type="predicted"/>
<keyword evidence="4" id="KW-0031">Aminopeptidase</keyword>
<feature type="domain" description="Creatinase N-terminal" evidence="3">
    <location>
        <begin position="46"/>
        <end position="92"/>
    </location>
</feature>
<sequence length="429" mass="47634">MNGGSHAGAGHAPRQDGLASSSVGDIHPPSRPGRYDLDIERLHRYRVARLHGEMDKRACDALLLFDPVNIRYATGARNMQIWTMRHPARYCLVLRSGTIVLFEIGGRAHHAAGLPLIDEVRVARPWFYYYAGPGAPDHVREFAGEIADLTGFPRTSLAKPRLYVDRCDRQGMRALEDQGLIVLDEAQELMEQARSIKSEDEISAIRMAIDVCETGIARMKAELRPGITELHLWSKLHQANIELGGEYIETRLLTSGPRTNPWHQEASQKEIRAGELVSFDCDLIGPLGYGADLSRAFVCADRPSPVQKGLYRLAYDQIAFNTALLRVGTSFAEIIEKARYLPQDYRQWHRVAHGNGMSTGEFPAIGRRPGYAEGSIHQGRIEEGMVLCVGTFAGRRDGGEGVKLEHQLVIRANGPELLSSSLDDPDFCT</sequence>
<organism evidence="4 5">
    <name type="scientific">Labrys wisconsinensis</name>
    <dbReference type="NCBI Taxonomy" id="425677"/>
    <lineage>
        <taxon>Bacteria</taxon>
        <taxon>Pseudomonadati</taxon>
        <taxon>Pseudomonadota</taxon>
        <taxon>Alphaproteobacteria</taxon>
        <taxon>Hyphomicrobiales</taxon>
        <taxon>Xanthobacteraceae</taxon>
        <taxon>Labrys</taxon>
    </lineage>
</organism>
<dbReference type="PANTHER" id="PTHR46112:SF8">
    <property type="entry name" value="CYTOPLASMIC PEPTIDASE PEPQ-RELATED"/>
    <property type="match status" value="1"/>
</dbReference>
<dbReference type="InterPro" id="IPR036005">
    <property type="entry name" value="Creatinase/aminopeptidase-like"/>
</dbReference>
<dbReference type="Proteomes" id="UP001242480">
    <property type="component" value="Unassembled WGS sequence"/>
</dbReference>
<evidence type="ECO:0000259" key="3">
    <source>
        <dbReference type="Pfam" id="PF01321"/>
    </source>
</evidence>
<dbReference type="GO" id="GO:0004177">
    <property type="term" value="F:aminopeptidase activity"/>
    <property type="evidence" value="ECO:0007669"/>
    <property type="project" value="UniProtKB-KW"/>
</dbReference>
<feature type="domain" description="Peptidase M24" evidence="2">
    <location>
        <begin position="204"/>
        <end position="411"/>
    </location>
</feature>
<dbReference type="PANTHER" id="PTHR46112">
    <property type="entry name" value="AMINOPEPTIDASE"/>
    <property type="match status" value="1"/>
</dbReference>
<dbReference type="Pfam" id="PF00557">
    <property type="entry name" value="Peptidase_M24"/>
    <property type="match status" value="1"/>
</dbReference>
<dbReference type="Gene3D" id="3.40.350.10">
    <property type="entry name" value="Creatinase/prolidase N-terminal domain"/>
    <property type="match status" value="1"/>
</dbReference>